<feature type="transmembrane region" description="Helical" evidence="1">
    <location>
        <begin position="228"/>
        <end position="250"/>
    </location>
</feature>
<keyword evidence="1" id="KW-0812">Transmembrane</keyword>
<comment type="caution">
    <text evidence="2">The sequence shown here is derived from an EMBL/GenBank/DDBJ whole genome shotgun (WGS) entry which is preliminary data.</text>
</comment>
<evidence type="ECO:0000313" key="3">
    <source>
        <dbReference type="Proteomes" id="UP001501446"/>
    </source>
</evidence>
<organism evidence="2 3">
    <name type="scientific">Kocuria gwangalliensis</name>
    <dbReference type="NCBI Taxonomy" id="501592"/>
    <lineage>
        <taxon>Bacteria</taxon>
        <taxon>Bacillati</taxon>
        <taxon>Actinomycetota</taxon>
        <taxon>Actinomycetes</taxon>
        <taxon>Micrococcales</taxon>
        <taxon>Micrococcaceae</taxon>
        <taxon>Kocuria</taxon>
    </lineage>
</organism>
<keyword evidence="1" id="KW-1133">Transmembrane helix</keyword>
<sequence>MNDLIDHHMLNRASPDTFLELAAKGASYTTFAQDFLNFLESRPQPLLPYEYVQVHTEKLPYLLFQELSSKGLVYHFDGTAWQESWWFVEKSTAHLYMSYLAAVISKMSPGTVPVTDRRQGFGKALIGEIPQDNSPTTPEYARLRFSMIANALPAPRTQVPASELRRFKDDNHDILRRCRNEIDLEILRLAGITEPNEKAYAISILTERIQDDIETLQGEMSRRRWPKIVLVGVGGLVVVGHEVLVTGALMR</sequence>
<evidence type="ECO:0000256" key="1">
    <source>
        <dbReference type="SAM" id="Phobius"/>
    </source>
</evidence>
<evidence type="ECO:0000313" key="2">
    <source>
        <dbReference type="EMBL" id="GAA4707233.1"/>
    </source>
</evidence>
<gene>
    <name evidence="2" type="ORF">GCM10025781_27330</name>
</gene>
<dbReference type="RefSeq" id="WP_345311878.1">
    <property type="nucleotide sequence ID" value="NZ_BAABLN010000067.1"/>
</dbReference>
<keyword evidence="1" id="KW-0472">Membrane</keyword>
<proteinExistence type="predicted"/>
<dbReference type="EMBL" id="BAABLN010000067">
    <property type="protein sequence ID" value="GAA4707233.1"/>
    <property type="molecule type" value="Genomic_DNA"/>
</dbReference>
<keyword evidence="3" id="KW-1185">Reference proteome</keyword>
<name>A0ABP8XFQ3_9MICC</name>
<dbReference type="Proteomes" id="UP001501446">
    <property type="component" value="Unassembled WGS sequence"/>
</dbReference>
<protein>
    <submittedName>
        <fullName evidence="2">Uncharacterized protein</fullName>
    </submittedName>
</protein>
<reference evidence="3" key="1">
    <citation type="journal article" date="2019" name="Int. J. Syst. Evol. Microbiol.">
        <title>The Global Catalogue of Microorganisms (GCM) 10K type strain sequencing project: providing services to taxonomists for standard genome sequencing and annotation.</title>
        <authorList>
            <consortium name="The Broad Institute Genomics Platform"/>
            <consortium name="The Broad Institute Genome Sequencing Center for Infectious Disease"/>
            <person name="Wu L."/>
            <person name="Ma J."/>
        </authorList>
    </citation>
    <scope>NUCLEOTIDE SEQUENCE [LARGE SCALE GENOMIC DNA]</scope>
    <source>
        <strain evidence="3">JCM 18958</strain>
    </source>
</reference>
<accession>A0ABP8XFQ3</accession>